<evidence type="ECO:0000313" key="2">
    <source>
        <dbReference type="Proteomes" id="UP000276834"/>
    </source>
</evidence>
<evidence type="ECO:0000313" key="1">
    <source>
        <dbReference type="EMBL" id="RLV97469.1"/>
    </source>
</evidence>
<protein>
    <submittedName>
        <fullName evidence="1">Uncharacterized protein</fullName>
    </submittedName>
</protein>
<name>A0A3L8S6U8_CHLGU</name>
<reference evidence="1 2" key="1">
    <citation type="journal article" date="2018" name="Proc. R. Soc. B">
        <title>A non-coding region near Follistatin controls head colour polymorphism in the Gouldian finch.</title>
        <authorList>
            <person name="Toomey M.B."/>
            <person name="Marques C.I."/>
            <person name="Andrade P."/>
            <person name="Araujo P.M."/>
            <person name="Sabatino S."/>
            <person name="Gazda M.A."/>
            <person name="Afonso S."/>
            <person name="Lopes R.J."/>
            <person name="Corbo J.C."/>
            <person name="Carneiro M."/>
        </authorList>
    </citation>
    <scope>NUCLEOTIDE SEQUENCE [LARGE SCALE GENOMIC DNA]</scope>
    <source>
        <strain evidence="1">Red01</strain>
        <tissue evidence="1">Muscle</tissue>
    </source>
</reference>
<comment type="caution">
    <text evidence="1">The sequence shown here is derived from an EMBL/GenBank/DDBJ whole genome shotgun (WGS) entry which is preliminary data.</text>
</comment>
<dbReference type="EMBL" id="QUSF01000057">
    <property type="protein sequence ID" value="RLV97469.1"/>
    <property type="molecule type" value="Genomic_DNA"/>
</dbReference>
<proteinExistence type="predicted"/>
<accession>A0A3L8S6U8</accession>
<organism evidence="1 2">
    <name type="scientific">Chloebia gouldiae</name>
    <name type="common">Gouldian finch</name>
    <name type="synonym">Erythrura gouldiae</name>
    <dbReference type="NCBI Taxonomy" id="44316"/>
    <lineage>
        <taxon>Eukaryota</taxon>
        <taxon>Metazoa</taxon>
        <taxon>Chordata</taxon>
        <taxon>Craniata</taxon>
        <taxon>Vertebrata</taxon>
        <taxon>Euteleostomi</taxon>
        <taxon>Archelosauria</taxon>
        <taxon>Archosauria</taxon>
        <taxon>Dinosauria</taxon>
        <taxon>Saurischia</taxon>
        <taxon>Theropoda</taxon>
        <taxon>Coelurosauria</taxon>
        <taxon>Aves</taxon>
        <taxon>Neognathae</taxon>
        <taxon>Neoaves</taxon>
        <taxon>Telluraves</taxon>
        <taxon>Australaves</taxon>
        <taxon>Passeriformes</taxon>
        <taxon>Passeroidea</taxon>
        <taxon>Passeridae</taxon>
        <taxon>Chloebia</taxon>
    </lineage>
</organism>
<dbReference type="Proteomes" id="UP000276834">
    <property type="component" value="Unassembled WGS sequence"/>
</dbReference>
<keyword evidence="2" id="KW-1185">Reference proteome</keyword>
<dbReference type="AlphaFoldDB" id="A0A3L8S6U8"/>
<gene>
    <name evidence="1" type="ORF">DV515_00011734</name>
</gene>
<sequence>MHVMSFLLFPSMTKQILFPLRSTPSSGSLSLSCTPVEPMNSSPLCWEAHSSTTETQITSHCGSVL</sequence>